<dbReference type="InterPro" id="IPR016286">
    <property type="entry name" value="FUC_metazoa-typ"/>
</dbReference>
<dbReference type="PANTHER" id="PTHR10030:SF37">
    <property type="entry name" value="ALPHA-L-FUCOSIDASE-RELATED"/>
    <property type="match status" value="1"/>
</dbReference>
<feature type="domain" description="Glycoside hydrolase family 29 N-terminal" evidence="7">
    <location>
        <begin position="4"/>
        <end position="311"/>
    </location>
</feature>
<comment type="similarity">
    <text evidence="2">Belongs to the glycosyl hydrolase 29 family.</text>
</comment>
<dbReference type="InterPro" id="IPR057739">
    <property type="entry name" value="Glyco_hydro_29_N"/>
</dbReference>
<evidence type="ECO:0000256" key="1">
    <source>
        <dbReference type="ARBA" id="ARBA00004071"/>
    </source>
</evidence>
<dbReference type="InterPro" id="IPR000933">
    <property type="entry name" value="Glyco_hydro_29"/>
</dbReference>
<keyword evidence="6" id="KW-0326">Glycosidase</keyword>
<dbReference type="PANTHER" id="PTHR10030">
    <property type="entry name" value="ALPHA-L-FUCOSIDASE"/>
    <property type="match status" value="1"/>
</dbReference>
<name>A0ABX1ZA91_9BACL</name>
<dbReference type="PIRSF" id="PIRSF001092">
    <property type="entry name" value="Alpha-L-fucosidase"/>
    <property type="match status" value="1"/>
</dbReference>
<evidence type="ECO:0000256" key="3">
    <source>
        <dbReference type="ARBA" id="ARBA00012662"/>
    </source>
</evidence>
<dbReference type="Pfam" id="PF01120">
    <property type="entry name" value="Alpha_L_fucos"/>
    <property type="match status" value="1"/>
</dbReference>
<dbReference type="Gene3D" id="3.20.20.80">
    <property type="entry name" value="Glycosidases"/>
    <property type="match status" value="1"/>
</dbReference>
<keyword evidence="4" id="KW-0732">Signal</keyword>
<dbReference type="SUPFAM" id="SSF51445">
    <property type="entry name" value="(Trans)glycosidases"/>
    <property type="match status" value="1"/>
</dbReference>
<evidence type="ECO:0000256" key="4">
    <source>
        <dbReference type="ARBA" id="ARBA00022729"/>
    </source>
</evidence>
<evidence type="ECO:0000313" key="8">
    <source>
        <dbReference type="EMBL" id="NOU88760.1"/>
    </source>
</evidence>
<comment type="caution">
    <text evidence="8">The sequence shown here is derived from an EMBL/GenBank/DDBJ whole genome shotgun (WGS) entry which is preliminary data.</text>
</comment>
<dbReference type="EMBL" id="WHOC01000133">
    <property type="protein sequence ID" value="NOU88760.1"/>
    <property type="molecule type" value="Genomic_DNA"/>
</dbReference>
<organism evidence="8 9">
    <name type="scientific">Paenibacillus germinis</name>
    <dbReference type="NCBI Taxonomy" id="2654979"/>
    <lineage>
        <taxon>Bacteria</taxon>
        <taxon>Bacillati</taxon>
        <taxon>Bacillota</taxon>
        <taxon>Bacilli</taxon>
        <taxon>Bacillales</taxon>
        <taxon>Paenibacillaceae</taxon>
        <taxon>Paenibacillus</taxon>
    </lineage>
</organism>
<gene>
    <name evidence="8" type="ORF">GC102_23845</name>
</gene>
<comment type="function">
    <text evidence="1">Alpha-L-fucosidase is responsible for hydrolyzing the alpha-1,6-linked fucose joined to the reducing-end N-acetylglucosamine of the carbohydrate moieties of glycoproteins.</text>
</comment>
<dbReference type="PRINTS" id="PR00741">
    <property type="entry name" value="GLHYDRLASE29"/>
</dbReference>
<keyword evidence="9" id="KW-1185">Reference proteome</keyword>
<accession>A0ABX1ZA91</accession>
<sequence length="426" mass="48445">MANHHPEAQWFNEAKFGVFLHWGTYSTKEIEASWPLMPHSSQHISVNEYEAMAEEFNPNAYDPYDWAKRIKAAGAKYAVLTTKHHDGYCLFETKTTDYCAPKTGPGRDLIAPYVDALHKEGLKVGLYFTMIDWHDPDFATIPISTGIQSPKPNSYDPVRWYEFHKRYMEQLRELLTQYGRIDLMWFDVPAFGADRWRSSEVKQMMLNLQPHLIVNDRLPGAGDYETPEQFIPHNPPTGLWEACMTLNHQWAYHPNTETYKSELQLLKVLAEVCGRGGNLLLNVGPKADGTWPEESIKRMDAIGAWLSYSGEAVYGTTRPPVHSPACFYGPVTCKGNTIYLYVSDIPREGVELRGVVGAVQQVRLLTTGAELPFKVNRSPSFWKKTEQVTWIDLKAEQCDPFMTVVAVDFEISPIWPEIGSSSTYGH</sequence>
<dbReference type="Proteomes" id="UP000658690">
    <property type="component" value="Unassembled WGS sequence"/>
</dbReference>
<evidence type="ECO:0000259" key="7">
    <source>
        <dbReference type="Pfam" id="PF01120"/>
    </source>
</evidence>
<keyword evidence="5" id="KW-0378">Hydrolase</keyword>
<evidence type="ECO:0000256" key="6">
    <source>
        <dbReference type="ARBA" id="ARBA00023295"/>
    </source>
</evidence>
<evidence type="ECO:0000256" key="5">
    <source>
        <dbReference type="ARBA" id="ARBA00022801"/>
    </source>
</evidence>
<dbReference type="RefSeq" id="WP_171691743.1">
    <property type="nucleotide sequence ID" value="NZ_WHOC01000133.1"/>
</dbReference>
<evidence type="ECO:0000313" key="9">
    <source>
        <dbReference type="Proteomes" id="UP000658690"/>
    </source>
</evidence>
<evidence type="ECO:0000256" key="2">
    <source>
        <dbReference type="ARBA" id="ARBA00007951"/>
    </source>
</evidence>
<dbReference type="InterPro" id="IPR017853">
    <property type="entry name" value="GH"/>
</dbReference>
<reference evidence="8 9" key="1">
    <citation type="submission" date="2019-10" db="EMBL/GenBank/DDBJ databases">
        <title>Description of Paenibacillus choica sp. nov.</title>
        <authorList>
            <person name="Carlier A."/>
            <person name="Qi S."/>
        </authorList>
    </citation>
    <scope>NUCLEOTIDE SEQUENCE [LARGE SCALE GENOMIC DNA]</scope>
    <source>
        <strain evidence="8 9">LMG 31460</strain>
    </source>
</reference>
<dbReference type="EC" id="3.2.1.51" evidence="3"/>
<proteinExistence type="inferred from homology"/>
<protein>
    <recommendedName>
        <fullName evidence="3">alpha-L-fucosidase</fullName>
        <ecNumber evidence="3">3.2.1.51</ecNumber>
    </recommendedName>
</protein>
<dbReference type="SMART" id="SM00812">
    <property type="entry name" value="Alpha_L_fucos"/>
    <property type="match status" value="1"/>
</dbReference>